<dbReference type="Pfam" id="PF00054">
    <property type="entry name" value="Laminin_G_1"/>
    <property type="match status" value="1"/>
</dbReference>
<keyword evidence="2" id="KW-0245">EGF-like domain</keyword>
<dbReference type="InterPro" id="IPR013320">
    <property type="entry name" value="ConA-like_dom_sf"/>
</dbReference>
<comment type="caution">
    <text evidence="2">Lacks conserved residue(s) required for the propagation of feature annotation.</text>
</comment>
<evidence type="ECO:0000259" key="6">
    <source>
        <dbReference type="PROSITE" id="PS50026"/>
    </source>
</evidence>
<dbReference type="SUPFAM" id="SSF49899">
    <property type="entry name" value="Concanavalin A-like lectins/glucanases"/>
    <property type="match status" value="3"/>
</dbReference>
<dbReference type="InterPro" id="IPR001791">
    <property type="entry name" value="Laminin_G"/>
</dbReference>
<dbReference type="PROSITE" id="PS50026">
    <property type="entry name" value="EGF_3"/>
    <property type="match status" value="1"/>
</dbReference>
<feature type="domain" description="EGF-like" evidence="6">
    <location>
        <begin position="477"/>
        <end position="512"/>
    </location>
</feature>
<dbReference type="SMART" id="SM00282">
    <property type="entry name" value="LamG"/>
    <property type="match status" value="3"/>
</dbReference>
<dbReference type="PROSITE" id="PS00022">
    <property type="entry name" value="EGF_1"/>
    <property type="match status" value="1"/>
</dbReference>
<proteinExistence type="predicted"/>
<gene>
    <name evidence="7" type="ORF">DICVIV_06670</name>
</gene>
<organism evidence="7 8">
    <name type="scientific">Dictyocaulus viviparus</name>
    <name type="common">Bovine lungworm</name>
    <dbReference type="NCBI Taxonomy" id="29172"/>
    <lineage>
        <taxon>Eukaryota</taxon>
        <taxon>Metazoa</taxon>
        <taxon>Ecdysozoa</taxon>
        <taxon>Nematoda</taxon>
        <taxon>Chromadorea</taxon>
        <taxon>Rhabditida</taxon>
        <taxon>Rhabditina</taxon>
        <taxon>Rhabditomorpha</taxon>
        <taxon>Strongyloidea</taxon>
        <taxon>Metastrongylidae</taxon>
        <taxon>Dictyocaulus</taxon>
    </lineage>
</organism>
<protein>
    <submittedName>
        <fullName evidence="7">Laminin G domain protein</fullName>
    </submittedName>
</protein>
<dbReference type="CDD" id="cd00054">
    <property type="entry name" value="EGF_CA"/>
    <property type="match status" value="1"/>
</dbReference>
<reference evidence="8" key="2">
    <citation type="journal article" date="2016" name="Sci. Rep.">
        <title>Dictyocaulus viviparus genome, variome and transcriptome elucidate lungworm biology and support future intervention.</title>
        <authorList>
            <person name="McNulty S.N."/>
            <person name="Strube C."/>
            <person name="Rosa B.A."/>
            <person name="Martin J.C."/>
            <person name="Tyagi R."/>
            <person name="Choi Y.J."/>
            <person name="Wang Q."/>
            <person name="Hallsworth Pepin K."/>
            <person name="Zhang X."/>
            <person name="Ozersky P."/>
            <person name="Wilson R.K."/>
            <person name="Sternberg P.W."/>
            <person name="Gasser R.B."/>
            <person name="Mitreva M."/>
        </authorList>
    </citation>
    <scope>NUCLEOTIDE SEQUENCE [LARGE SCALE GENOMIC DNA]</scope>
    <source>
        <strain evidence="8">HannoverDv2000</strain>
    </source>
</reference>
<feature type="domain" description="Laminin G" evidence="5">
    <location>
        <begin position="518"/>
        <end position="698"/>
    </location>
</feature>
<evidence type="ECO:0000256" key="4">
    <source>
        <dbReference type="SAM" id="MobiDB-lite"/>
    </source>
</evidence>
<feature type="disulfide bond" evidence="3">
    <location>
        <begin position="336"/>
        <end position="363"/>
    </location>
</feature>
<accession>A0A0D8XU50</accession>
<dbReference type="Gene3D" id="2.60.120.200">
    <property type="match status" value="3"/>
</dbReference>
<dbReference type="CDD" id="cd00110">
    <property type="entry name" value="LamG"/>
    <property type="match status" value="3"/>
</dbReference>
<feature type="domain" description="Laminin G" evidence="5">
    <location>
        <begin position="189"/>
        <end position="363"/>
    </location>
</feature>
<evidence type="ECO:0000256" key="3">
    <source>
        <dbReference type="PROSITE-ProRule" id="PRU00122"/>
    </source>
</evidence>
<dbReference type="OrthoDB" id="10055367at2759"/>
<keyword evidence="1 2" id="KW-1015">Disulfide bond</keyword>
<dbReference type="SUPFAM" id="SSF57196">
    <property type="entry name" value="EGF/Laminin"/>
    <property type="match status" value="1"/>
</dbReference>
<dbReference type="EMBL" id="KN716315">
    <property type="protein sequence ID" value="KJH47269.1"/>
    <property type="molecule type" value="Genomic_DNA"/>
</dbReference>
<dbReference type="InterPro" id="IPR000742">
    <property type="entry name" value="EGF"/>
</dbReference>
<dbReference type="Pfam" id="PF02210">
    <property type="entry name" value="Laminin_G_2"/>
    <property type="match status" value="1"/>
</dbReference>
<evidence type="ECO:0000256" key="2">
    <source>
        <dbReference type="PROSITE-ProRule" id="PRU00076"/>
    </source>
</evidence>
<evidence type="ECO:0000256" key="1">
    <source>
        <dbReference type="ARBA" id="ARBA00023157"/>
    </source>
</evidence>
<dbReference type="AlphaFoldDB" id="A0A0D8XU50"/>
<dbReference type="PROSITE" id="PS50025">
    <property type="entry name" value="LAM_G_DOMAIN"/>
    <property type="match status" value="2"/>
</dbReference>
<dbReference type="PANTHER" id="PTHR15036:SF85">
    <property type="entry name" value="SP2353, ISOFORM A"/>
    <property type="match status" value="1"/>
</dbReference>
<evidence type="ECO:0000259" key="5">
    <source>
        <dbReference type="PROSITE" id="PS50025"/>
    </source>
</evidence>
<keyword evidence="8" id="KW-1185">Reference proteome</keyword>
<dbReference type="Proteomes" id="UP000053766">
    <property type="component" value="Unassembled WGS sequence"/>
</dbReference>
<sequence length="720" mass="79740">MSFFLRYQCTIVKNGTTTRSVVELLVNDFVPVFLGRESLALPPLSDEQMRNLNVTLTFNSSGDNGVIFETARRPSLSNEDPMLNIRAPNMEHRARINGGAVVYEYDIGYGKESITSPNSVVPNLWNQISLKNDENRASLQLNSGPVIEKTHGPTRWQQGSNGPLIVGVISSMSISGMPINFGEVERPPHMQSFDSCNEHLCQHSSRCRNANTPKVSLKVTPSDVERERIILYVASNYKQNSDKHLSVSIVDGRIVYTYHNERGKEELRSSPITPGVEYTIELNRTPSTTTLLVNEERFEHERQLESFELGTDLFVGGVPPGVLVSPDVPSTSFRGCISKININGEELNLNDSTLFSSGGISECVAPDFSKSLSTATVETLTTTIITTTEEIEHIYETEKDSEAPEPVSSIVTQSRNVSGIFLFVSFLRYFKLNVVEELTTTESPTRSPPPITTTEMPARELSTDSPCSGDDPGELCSLCVDNICGPNGHCIPFNSTYYECQCKLYYGGPRCDVFKPVERAARFDGTAFLEILSDEFPHLTSEKEEVVELKFRTSAPDGVLFWQGQQPESSIVGEDYFSVGIRDGHLDYSYELGGGAAHILSDQRVDDDKVHQVRLERKGRHGILKIDNDIEKHGLSSGILAMLNADGNIFIGGVPDIYTSTGGIHSSNFVGCIADVSLNGEIIDLMGTAIDGKNVKPCDEWFPSKKLSKRQRRQRHRKTQ</sequence>
<dbReference type="PANTHER" id="PTHR15036">
    <property type="entry name" value="PIKACHURIN-LIKE PROTEIN"/>
    <property type="match status" value="1"/>
</dbReference>
<evidence type="ECO:0000313" key="7">
    <source>
        <dbReference type="EMBL" id="KJH47269.1"/>
    </source>
</evidence>
<name>A0A0D8XU50_DICVI</name>
<dbReference type="GO" id="GO:0016020">
    <property type="term" value="C:membrane"/>
    <property type="evidence" value="ECO:0007669"/>
    <property type="project" value="UniProtKB-SubCell"/>
</dbReference>
<reference evidence="7 8" key="1">
    <citation type="submission" date="2013-11" db="EMBL/GenBank/DDBJ databases">
        <title>Draft genome of the bovine lungworm Dictyocaulus viviparus.</title>
        <authorList>
            <person name="Mitreva M."/>
        </authorList>
    </citation>
    <scope>NUCLEOTIDE SEQUENCE [LARGE SCALE GENOMIC DNA]</scope>
    <source>
        <strain evidence="7 8">HannoverDv2000</strain>
    </source>
</reference>
<evidence type="ECO:0000313" key="8">
    <source>
        <dbReference type="Proteomes" id="UP000053766"/>
    </source>
</evidence>
<feature type="disulfide bond" evidence="2">
    <location>
        <begin position="502"/>
        <end position="511"/>
    </location>
</feature>
<feature type="region of interest" description="Disordered" evidence="4">
    <location>
        <begin position="440"/>
        <end position="466"/>
    </location>
</feature>
<dbReference type="InterPro" id="IPR050372">
    <property type="entry name" value="Neurexin-related_CASP"/>
</dbReference>
<dbReference type="STRING" id="29172.A0A0D8XU50"/>